<dbReference type="Proteomes" id="UP001274830">
    <property type="component" value="Unassembled WGS sequence"/>
</dbReference>
<name>A0AAE0WWE3_9PEZI</name>
<dbReference type="AlphaFoldDB" id="A0AAE0WWE3"/>
<evidence type="ECO:0008006" key="8">
    <source>
        <dbReference type="Google" id="ProtNLM"/>
    </source>
</evidence>
<keyword evidence="7" id="KW-1185">Reference proteome</keyword>
<evidence type="ECO:0000313" key="6">
    <source>
        <dbReference type="EMBL" id="KAK3679174.1"/>
    </source>
</evidence>
<evidence type="ECO:0000256" key="5">
    <source>
        <dbReference type="SAM" id="MobiDB-lite"/>
    </source>
</evidence>
<accession>A0AAE0WWE3</accession>
<feature type="region of interest" description="Disordered" evidence="5">
    <location>
        <begin position="1"/>
        <end position="22"/>
    </location>
</feature>
<dbReference type="InterPro" id="IPR050493">
    <property type="entry name" value="FAD-dep_Monooxygenase_BioMet"/>
</dbReference>
<dbReference type="GO" id="GO:0004497">
    <property type="term" value="F:monooxygenase activity"/>
    <property type="evidence" value="ECO:0007669"/>
    <property type="project" value="UniProtKB-KW"/>
</dbReference>
<gene>
    <name evidence="6" type="ORF">LTR78_000735</name>
</gene>
<evidence type="ECO:0000256" key="1">
    <source>
        <dbReference type="ARBA" id="ARBA00001974"/>
    </source>
</evidence>
<dbReference type="PRINTS" id="PR00420">
    <property type="entry name" value="RNGMNOXGNASE"/>
</dbReference>
<keyword evidence="3" id="KW-0560">Oxidoreductase</keyword>
<keyword evidence="4" id="KW-0503">Monooxygenase</keyword>
<evidence type="ECO:0000256" key="3">
    <source>
        <dbReference type="ARBA" id="ARBA00023002"/>
    </source>
</evidence>
<dbReference type="EMBL" id="JAUTXT010000002">
    <property type="protein sequence ID" value="KAK3679174.1"/>
    <property type="molecule type" value="Genomic_DNA"/>
</dbReference>
<protein>
    <recommendedName>
        <fullName evidence="8">FAD-binding domain-containing protein</fullName>
    </recommendedName>
</protein>
<dbReference type="SUPFAM" id="SSF51905">
    <property type="entry name" value="FAD/NAD(P)-binding domain"/>
    <property type="match status" value="1"/>
</dbReference>
<dbReference type="InterPro" id="IPR036188">
    <property type="entry name" value="FAD/NAD-bd_sf"/>
</dbReference>
<dbReference type="Pfam" id="PF13450">
    <property type="entry name" value="NAD_binding_8"/>
    <property type="match status" value="1"/>
</dbReference>
<proteinExistence type="inferred from homology"/>
<comment type="caution">
    <text evidence="6">The sequence shown here is derived from an EMBL/GenBank/DDBJ whole genome shotgun (WGS) entry which is preliminary data.</text>
</comment>
<dbReference type="Gene3D" id="3.50.50.60">
    <property type="entry name" value="FAD/NAD(P)-binding domain"/>
    <property type="match status" value="1"/>
</dbReference>
<organism evidence="6 7">
    <name type="scientific">Recurvomyces mirabilis</name>
    <dbReference type="NCBI Taxonomy" id="574656"/>
    <lineage>
        <taxon>Eukaryota</taxon>
        <taxon>Fungi</taxon>
        <taxon>Dikarya</taxon>
        <taxon>Ascomycota</taxon>
        <taxon>Pezizomycotina</taxon>
        <taxon>Dothideomycetes</taxon>
        <taxon>Dothideomycetidae</taxon>
        <taxon>Mycosphaerellales</taxon>
        <taxon>Teratosphaeriaceae</taxon>
        <taxon>Recurvomyces</taxon>
    </lineage>
</organism>
<reference evidence="6" key="1">
    <citation type="submission" date="2023-07" db="EMBL/GenBank/DDBJ databases">
        <title>Black Yeasts Isolated from many extreme environments.</title>
        <authorList>
            <person name="Coleine C."/>
            <person name="Stajich J.E."/>
            <person name="Selbmann L."/>
        </authorList>
    </citation>
    <scope>NUCLEOTIDE SEQUENCE</scope>
    <source>
        <strain evidence="6">CCFEE 5485</strain>
    </source>
</reference>
<evidence type="ECO:0000256" key="4">
    <source>
        <dbReference type="ARBA" id="ARBA00023033"/>
    </source>
</evidence>
<sequence>MNNTQSFTQSVATDTGTNATHNDVECAPPSGINVLIVGAGVGGLVAALECHRKGHHVRIFERSLSASAGGDMFTVGLSARRFVDHYPTLKQEYDDISLHDAHMQYRKWTGEPIGEAWPFSKMMGISGTIDPHKLPMVSQIRPLFHAVLHYQVQRFGIEIAYGKRILEYYEDTTRGVGGVVDDRGERIEADLVIAADGLHSHSRDVVLGGQDQGTPSGKIIFRAAWPLDTAMADPLVKEYFGLKDGKHPLMQGWLGPEIHTMLLSYVDKQGKNGRMCWGLNLNMPLDEDTNAKESWHHTVTSEYVLNAIERVPGFGEPMKALIRTMPEDSIVEWPLLWRNPNPCTYSEGCRVLQIGDAAHSFLPASGNGATQAIEDAITIAACLQHAGMDDIPTAVKTHALLRGDRVSCAQFLGFYNAERFQKSDMKAVVTDPTKVNAKVPKWIWMSDPEIYANENYKEAAASLGTEGSGFKNTNIPTGYVPEKWSIESIEELHKQGKLVELSGDWL</sequence>
<evidence type="ECO:0000313" key="7">
    <source>
        <dbReference type="Proteomes" id="UP001274830"/>
    </source>
</evidence>
<dbReference type="PANTHER" id="PTHR13789">
    <property type="entry name" value="MONOOXYGENASE"/>
    <property type="match status" value="1"/>
</dbReference>
<comment type="similarity">
    <text evidence="2">Belongs to the paxM FAD-dependent monooxygenase family.</text>
</comment>
<comment type="cofactor">
    <cofactor evidence="1">
        <name>FAD</name>
        <dbReference type="ChEBI" id="CHEBI:57692"/>
    </cofactor>
</comment>
<evidence type="ECO:0000256" key="2">
    <source>
        <dbReference type="ARBA" id="ARBA00007992"/>
    </source>
</evidence>
<dbReference type="PANTHER" id="PTHR13789:SF315">
    <property type="entry name" value="FAD-DEPENDENT MONOOXYGENASE MDPD"/>
    <property type="match status" value="1"/>
</dbReference>
<feature type="compositionally biased region" description="Polar residues" evidence="5">
    <location>
        <begin position="1"/>
        <end position="21"/>
    </location>
</feature>